<dbReference type="InterPro" id="IPR058837">
    <property type="entry name" value="MamS_MamX_dom"/>
</dbReference>
<gene>
    <name evidence="3" type="primary">mamS</name>
    <name evidence="3" type="ORF">SIID45300_02213</name>
</gene>
<evidence type="ECO:0000313" key="3">
    <source>
        <dbReference type="EMBL" id="GAB0057879.1"/>
    </source>
</evidence>
<accession>A0ABQ0CAG0</accession>
<name>A0ABQ0CAG0_9PROT</name>
<dbReference type="Proteomes" id="UP001628193">
    <property type="component" value="Unassembled WGS sequence"/>
</dbReference>
<keyword evidence="1" id="KW-0812">Transmembrane</keyword>
<evidence type="ECO:0000259" key="2">
    <source>
        <dbReference type="Pfam" id="PF26390"/>
    </source>
</evidence>
<dbReference type="RefSeq" id="WP_420905565.1">
    <property type="nucleotide sequence ID" value="NZ_BAAFGK010000004.1"/>
</dbReference>
<keyword evidence="1" id="KW-1133">Transmembrane helix</keyword>
<keyword evidence="1" id="KW-0472">Membrane</keyword>
<reference evidence="3 4" key="1">
    <citation type="submission" date="2024-05" db="EMBL/GenBank/DDBJ databases">
        <authorList>
            <consortium name="Candidatus Magnetaquicoccaceae bacterium FCR-1 genome sequencing consortium"/>
            <person name="Shimoshige H."/>
            <person name="Shimamura S."/>
            <person name="Taoka A."/>
            <person name="Kobayashi H."/>
            <person name="Maekawa T."/>
        </authorList>
    </citation>
    <scope>NUCLEOTIDE SEQUENCE [LARGE SCALE GENOMIC DNA]</scope>
    <source>
        <strain evidence="3 4">FCR-1</strain>
    </source>
</reference>
<feature type="domain" description="Magnetosome protein MamS/MamX" evidence="2">
    <location>
        <begin position="90"/>
        <end position="173"/>
    </location>
</feature>
<dbReference type="Pfam" id="PF26390">
    <property type="entry name" value="MamS_MamX"/>
    <property type="match status" value="1"/>
</dbReference>
<sequence>MKRGMGLAEWILVAGAFLMLLIVVIALLPERLWERKPPQTNLANGQVGTNALLRPEDQLGLRMIPVAAPRNPPDGGTGAAGLTQLQQAPTVTFSGTVQQVSEQPQSDGQLHLWITAANGTESRISVGPGWFLKYLGCPLAHDVAVDGSGFSYEKGGARPLIYAKRIRINGKVCQLRNDEGFALWSNKLR</sequence>
<reference evidence="3 4" key="2">
    <citation type="submission" date="2024-09" db="EMBL/GenBank/DDBJ databases">
        <title>Draft genome sequence of Candidatus Magnetaquicoccaceae bacterium FCR-1.</title>
        <authorList>
            <person name="Shimoshige H."/>
            <person name="Shimamura S."/>
            <person name="Taoka A."/>
            <person name="Kobayashi H."/>
            <person name="Maekawa T."/>
        </authorList>
    </citation>
    <scope>NUCLEOTIDE SEQUENCE [LARGE SCALE GENOMIC DNA]</scope>
    <source>
        <strain evidence="3 4">FCR-1</strain>
    </source>
</reference>
<organism evidence="3 4">
    <name type="scientific">Candidatus Magnetaquiglobus chichijimensis</name>
    <dbReference type="NCBI Taxonomy" id="3141448"/>
    <lineage>
        <taxon>Bacteria</taxon>
        <taxon>Pseudomonadati</taxon>
        <taxon>Pseudomonadota</taxon>
        <taxon>Magnetococcia</taxon>
        <taxon>Magnetococcales</taxon>
        <taxon>Candidatus Magnetaquicoccaceae</taxon>
        <taxon>Candidatus Magnetaquiglobus</taxon>
    </lineage>
</organism>
<evidence type="ECO:0000256" key="1">
    <source>
        <dbReference type="SAM" id="Phobius"/>
    </source>
</evidence>
<evidence type="ECO:0000313" key="4">
    <source>
        <dbReference type="Proteomes" id="UP001628193"/>
    </source>
</evidence>
<proteinExistence type="predicted"/>
<protein>
    <submittedName>
        <fullName evidence="3">Magnetosome protein MamS</fullName>
    </submittedName>
</protein>
<dbReference type="EMBL" id="BAAFGK010000004">
    <property type="protein sequence ID" value="GAB0057879.1"/>
    <property type="molecule type" value="Genomic_DNA"/>
</dbReference>
<keyword evidence="4" id="KW-1185">Reference proteome</keyword>
<comment type="caution">
    <text evidence="3">The sequence shown here is derived from an EMBL/GenBank/DDBJ whole genome shotgun (WGS) entry which is preliminary data.</text>
</comment>
<feature type="transmembrane region" description="Helical" evidence="1">
    <location>
        <begin position="7"/>
        <end position="28"/>
    </location>
</feature>